<keyword evidence="6" id="KW-0539">Nucleus</keyword>
<dbReference type="SMART" id="SM00717">
    <property type="entry name" value="SANT"/>
    <property type="match status" value="2"/>
</dbReference>
<evidence type="ECO:0000259" key="8">
    <source>
        <dbReference type="PROSITE" id="PS51293"/>
    </source>
</evidence>
<feature type="domain" description="Myb-like" evidence="7">
    <location>
        <begin position="17"/>
        <end position="62"/>
    </location>
</feature>
<dbReference type="STRING" id="49390.A0A068U8C9"/>
<evidence type="ECO:0000256" key="2">
    <source>
        <dbReference type="ARBA" id="ARBA00022473"/>
    </source>
</evidence>
<keyword evidence="3" id="KW-0805">Transcription regulation</keyword>
<evidence type="ECO:0000313" key="11">
    <source>
        <dbReference type="Proteomes" id="UP000295252"/>
    </source>
</evidence>
<dbReference type="InParanoid" id="A0A068U8C9"/>
<evidence type="ECO:0000313" key="10">
    <source>
        <dbReference type="EMBL" id="CDP04716.1"/>
    </source>
</evidence>
<accession>A0A068U8C9</accession>
<dbReference type="GO" id="GO:0003677">
    <property type="term" value="F:DNA binding"/>
    <property type="evidence" value="ECO:0007669"/>
    <property type="project" value="UniProtKB-KW"/>
</dbReference>
<gene>
    <name evidence="10" type="ORF">GSCOC_T00018782001</name>
</gene>
<dbReference type="PANTHER" id="PTHR44042">
    <property type="entry name" value="DUPLICATED HOMEODOMAIN-LIKE SUPERFAMILY PROTEIN-RELATED"/>
    <property type="match status" value="1"/>
</dbReference>
<dbReference type="PROSITE" id="PS51293">
    <property type="entry name" value="SANT"/>
    <property type="match status" value="2"/>
</dbReference>
<feature type="domain" description="SANT" evidence="8">
    <location>
        <begin position="107"/>
        <end position="155"/>
    </location>
</feature>
<keyword evidence="11" id="KW-1185">Reference proteome</keyword>
<evidence type="ECO:0000256" key="1">
    <source>
        <dbReference type="ARBA" id="ARBA00004123"/>
    </source>
</evidence>
<evidence type="ECO:0000256" key="3">
    <source>
        <dbReference type="ARBA" id="ARBA00023015"/>
    </source>
</evidence>
<dbReference type="FunFam" id="1.10.10.60:FF:000154">
    <property type="entry name" value="Transcription factor SRM1"/>
    <property type="match status" value="1"/>
</dbReference>
<dbReference type="InterPro" id="IPR017930">
    <property type="entry name" value="Myb_dom"/>
</dbReference>
<dbReference type="InterPro" id="IPR017884">
    <property type="entry name" value="SANT_dom"/>
</dbReference>
<dbReference type="GO" id="GO:0005634">
    <property type="term" value="C:nucleus"/>
    <property type="evidence" value="ECO:0007669"/>
    <property type="project" value="UniProtKB-SubCell"/>
</dbReference>
<dbReference type="GO" id="GO:0009908">
    <property type="term" value="P:flower development"/>
    <property type="evidence" value="ECO:0007669"/>
    <property type="project" value="UniProtKB-ARBA"/>
</dbReference>
<protein>
    <submittedName>
        <fullName evidence="10">Uncharacterized protein</fullName>
    </submittedName>
</protein>
<dbReference type="Proteomes" id="UP000295252">
    <property type="component" value="Chromosome IX"/>
</dbReference>
<keyword evidence="4" id="KW-0238">DNA-binding</keyword>
<dbReference type="InterPro" id="IPR006447">
    <property type="entry name" value="Myb_dom_plants"/>
</dbReference>
<feature type="domain" description="HTH myb-type" evidence="9">
    <location>
        <begin position="99"/>
        <end position="155"/>
    </location>
</feature>
<evidence type="ECO:0000256" key="6">
    <source>
        <dbReference type="ARBA" id="ARBA00023242"/>
    </source>
</evidence>
<evidence type="ECO:0000256" key="5">
    <source>
        <dbReference type="ARBA" id="ARBA00023163"/>
    </source>
</evidence>
<feature type="domain" description="Myb-like" evidence="7">
    <location>
        <begin position="99"/>
        <end position="151"/>
    </location>
</feature>
<feature type="domain" description="SANT" evidence="8">
    <location>
        <begin position="17"/>
        <end position="66"/>
    </location>
</feature>
<dbReference type="SUPFAM" id="SSF46689">
    <property type="entry name" value="Homeodomain-like"/>
    <property type="match status" value="2"/>
</dbReference>
<keyword evidence="5" id="KW-0804">Transcription</keyword>
<dbReference type="Pfam" id="PF00249">
    <property type="entry name" value="Myb_DNA-binding"/>
    <property type="match status" value="2"/>
</dbReference>
<sequence>MVCNQKMDSRTCSNSIWTREEDKAFENALAIYLDDSNLWEKIAAVVPGRTVEEIKMHYEVLVADVNAIELGLVPFPHYVDSFKKSRKLVGHAAIDRKGKQYCKRATWSEEEHRLFLQGLDKYGRGDWRNISRLCVRSRTPTQVASHAQKYFKRTVVVDKRTRSSIHDVTILDNGKIVTQQVQTTQLIFRASGNYVMDTGLYQSVNNRVSGGYLHGSLIDSQCNMFSHVLSTKDISTGIDLLESLLDSLADAPTPQEPSSQKISEFTSASLCTPVNANQHMPTNGEVVIEDTITPADLEIFNSLFIFQHDMSNSQGPIIGEVIGTAESPQMLNFEASPFSVHHDFGVHAPLTASQPTLDPLLSDRIRGLFPYPGSSMFEMDFSDFATFFCDEPDEVAAPTYPAPLSGQN</sequence>
<evidence type="ECO:0000259" key="9">
    <source>
        <dbReference type="PROSITE" id="PS51294"/>
    </source>
</evidence>
<dbReference type="InterPro" id="IPR001005">
    <property type="entry name" value="SANT/Myb"/>
</dbReference>
<dbReference type="Gramene" id="CDP04716">
    <property type="protein sequence ID" value="CDP04716"/>
    <property type="gene ID" value="GSCOC_T00018782001"/>
</dbReference>
<reference evidence="11" key="1">
    <citation type="journal article" date="2014" name="Science">
        <title>The coffee genome provides insight into the convergent evolution of caffeine biosynthesis.</title>
        <authorList>
            <person name="Denoeud F."/>
            <person name="Carretero-Paulet L."/>
            <person name="Dereeper A."/>
            <person name="Droc G."/>
            <person name="Guyot R."/>
            <person name="Pietrella M."/>
            <person name="Zheng C."/>
            <person name="Alberti A."/>
            <person name="Anthony F."/>
            <person name="Aprea G."/>
            <person name="Aury J.M."/>
            <person name="Bento P."/>
            <person name="Bernard M."/>
            <person name="Bocs S."/>
            <person name="Campa C."/>
            <person name="Cenci A."/>
            <person name="Combes M.C."/>
            <person name="Crouzillat D."/>
            <person name="Da Silva C."/>
            <person name="Daddiego L."/>
            <person name="De Bellis F."/>
            <person name="Dussert S."/>
            <person name="Garsmeur O."/>
            <person name="Gayraud T."/>
            <person name="Guignon V."/>
            <person name="Jahn K."/>
            <person name="Jamilloux V."/>
            <person name="Joet T."/>
            <person name="Labadie K."/>
            <person name="Lan T."/>
            <person name="Leclercq J."/>
            <person name="Lepelley M."/>
            <person name="Leroy T."/>
            <person name="Li L.T."/>
            <person name="Librado P."/>
            <person name="Lopez L."/>
            <person name="Munoz A."/>
            <person name="Noel B."/>
            <person name="Pallavicini A."/>
            <person name="Perrotta G."/>
            <person name="Poncet V."/>
            <person name="Pot D."/>
            <person name="Priyono X."/>
            <person name="Rigoreau M."/>
            <person name="Rouard M."/>
            <person name="Rozas J."/>
            <person name="Tranchant-Dubreuil C."/>
            <person name="VanBuren R."/>
            <person name="Zhang Q."/>
            <person name="Andrade A.C."/>
            <person name="Argout X."/>
            <person name="Bertrand B."/>
            <person name="de Kochko A."/>
            <person name="Graziosi G."/>
            <person name="Henry R.J."/>
            <person name="Jayarama X."/>
            <person name="Ming R."/>
            <person name="Nagai C."/>
            <person name="Rounsley S."/>
            <person name="Sankoff D."/>
            <person name="Giuliano G."/>
            <person name="Albert V.A."/>
            <person name="Wincker P."/>
            <person name="Lashermes P."/>
        </authorList>
    </citation>
    <scope>NUCLEOTIDE SEQUENCE [LARGE SCALE GENOMIC DNA]</scope>
    <source>
        <strain evidence="11">cv. DH200-94</strain>
    </source>
</reference>
<dbReference type="Gene3D" id="1.10.10.60">
    <property type="entry name" value="Homeodomain-like"/>
    <property type="match status" value="2"/>
</dbReference>
<evidence type="ECO:0000256" key="4">
    <source>
        <dbReference type="ARBA" id="ARBA00023125"/>
    </source>
</evidence>
<dbReference type="AlphaFoldDB" id="A0A068U8C9"/>
<dbReference type="GO" id="GO:0048262">
    <property type="term" value="P:determination of dorsal/ventral asymmetry"/>
    <property type="evidence" value="ECO:0007669"/>
    <property type="project" value="UniProtKB-ARBA"/>
</dbReference>
<dbReference type="CDD" id="cd00167">
    <property type="entry name" value="SANT"/>
    <property type="match status" value="2"/>
</dbReference>
<evidence type="ECO:0000259" key="7">
    <source>
        <dbReference type="PROSITE" id="PS50090"/>
    </source>
</evidence>
<dbReference type="PROSITE" id="PS50090">
    <property type="entry name" value="MYB_LIKE"/>
    <property type="match status" value="2"/>
</dbReference>
<organism evidence="10 11">
    <name type="scientific">Coffea canephora</name>
    <name type="common">Robusta coffee</name>
    <dbReference type="NCBI Taxonomy" id="49390"/>
    <lineage>
        <taxon>Eukaryota</taxon>
        <taxon>Viridiplantae</taxon>
        <taxon>Streptophyta</taxon>
        <taxon>Embryophyta</taxon>
        <taxon>Tracheophyta</taxon>
        <taxon>Spermatophyta</taxon>
        <taxon>Magnoliopsida</taxon>
        <taxon>eudicotyledons</taxon>
        <taxon>Gunneridae</taxon>
        <taxon>Pentapetalae</taxon>
        <taxon>asterids</taxon>
        <taxon>lamiids</taxon>
        <taxon>Gentianales</taxon>
        <taxon>Rubiaceae</taxon>
        <taxon>Ixoroideae</taxon>
        <taxon>Gardenieae complex</taxon>
        <taxon>Bertiereae - Coffeeae clade</taxon>
        <taxon>Coffeeae</taxon>
        <taxon>Coffea</taxon>
    </lineage>
</organism>
<dbReference type="PROSITE" id="PS51294">
    <property type="entry name" value="HTH_MYB"/>
    <property type="match status" value="1"/>
</dbReference>
<proteinExistence type="predicted"/>
<dbReference type="FunFam" id="1.10.10.60:FF:000009">
    <property type="entry name" value="transcription factor MYB1R1"/>
    <property type="match status" value="1"/>
</dbReference>
<comment type="subcellular location">
    <subcellularLocation>
        <location evidence="1">Nucleus</location>
    </subcellularLocation>
</comment>
<name>A0A068U8C9_COFCA</name>
<dbReference type="NCBIfam" id="TIGR01557">
    <property type="entry name" value="myb_SHAQKYF"/>
    <property type="match status" value="1"/>
</dbReference>
<dbReference type="PANTHER" id="PTHR44042:SF67">
    <property type="entry name" value="MYB-LIKE PROTEIN I"/>
    <property type="match status" value="1"/>
</dbReference>
<keyword evidence="2" id="KW-0217">Developmental protein</keyword>
<dbReference type="InterPro" id="IPR009057">
    <property type="entry name" value="Homeodomain-like_sf"/>
</dbReference>
<dbReference type="EMBL" id="HG739097">
    <property type="protein sequence ID" value="CDP04716.1"/>
    <property type="molecule type" value="Genomic_DNA"/>
</dbReference>